<feature type="domain" description="Pilus formation protein N-terminal" evidence="5">
    <location>
        <begin position="51"/>
        <end position="116"/>
    </location>
</feature>
<dbReference type="RefSeq" id="WP_146397740.1">
    <property type="nucleotide sequence ID" value="NZ_SJPQ01000001.1"/>
</dbReference>
<evidence type="ECO:0000259" key="4">
    <source>
        <dbReference type="Pfam" id="PF00263"/>
    </source>
</evidence>
<feature type="chain" id="PRO_5022928783" evidence="3">
    <location>
        <begin position="32"/>
        <end position="632"/>
    </location>
</feature>
<dbReference type="Pfam" id="PF13629">
    <property type="entry name" value="T2SS-T3SS_pil_N"/>
    <property type="match status" value="1"/>
</dbReference>
<dbReference type="PANTHER" id="PTHR30332">
    <property type="entry name" value="PROBABLE GENERAL SECRETION PATHWAY PROTEIN D"/>
    <property type="match status" value="1"/>
</dbReference>
<proteinExistence type="inferred from homology"/>
<dbReference type="Pfam" id="PF00263">
    <property type="entry name" value="Secretin"/>
    <property type="match status" value="1"/>
</dbReference>
<evidence type="ECO:0000313" key="7">
    <source>
        <dbReference type="Proteomes" id="UP000315440"/>
    </source>
</evidence>
<keyword evidence="3" id="KW-0732">Signal</keyword>
<dbReference type="GO" id="GO:0009306">
    <property type="term" value="P:protein secretion"/>
    <property type="evidence" value="ECO:0007669"/>
    <property type="project" value="InterPro"/>
</dbReference>
<dbReference type="EMBL" id="SJPQ01000001">
    <property type="protein sequence ID" value="TWT90667.1"/>
    <property type="molecule type" value="Genomic_DNA"/>
</dbReference>
<evidence type="ECO:0000256" key="2">
    <source>
        <dbReference type="SAM" id="MobiDB-lite"/>
    </source>
</evidence>
<dbReference type="PRINTS" id="PR00811">
    <property type="entry name" value="BCTERIALGSPD"/>
</dbReference>
<comment type="caution">
    <text evidence="6">The sequence shown here is derived from an EMBL/GenBank/DDBJ whole genome shotgun (WGS) entry which is preliminary data.</text>
</comment>
<reference evidence="6 7" key="1">
    <citation type="submission" date="2019-02" db="EMBL/GenBank/DDBJ databases">
        <title>Deep-cultivation of Planctomycetes and their phenomic and genomic characterization uncovers novel biology.</title>
        <authorList>
            <person name="Wiegand S."/>
            <person name="Jogler M."/>
            <person name="Boedeker C."/>
            <person name="Pinto D."/>
            <person name="Vollmers J."/>
            <person name="Rivas-Marin E."/>
            <person name="Kohn T."/>
            <person name="Peeters S.H."/>
            <person name="Heuer A."/>
            <person name="Rast P."/>
            <person name="Oberbeckmann S."/>
            <person name="Bunk B."/>
            <person name="Jeske O."/>
            <person name="Meyerdierks A."/>
            <person name="Storesund J.E."/>
            <person name="Kallscheuer N."/>
            <person name="Luecker S."/>
            <person name="Lage O.M."/>
            <person name="Pohl T."/>
            <person name="Merkel B.J."/>
            <person name="Hornburger P."/>
            <person name="Mueller R.-W."/>
            <person name="Bruemmer F."/>
            <person name="Labrenz M."/>
            <person name="Spormann A.M."/>
            <person name="Op Den Camp H."/>
            <person name="Overmann J."/>
            <person name="Amann R."/>
            <person name="Jetten M.S.M."/>
            <person name="Mascher T."/>
            <person name="Medema M.H."/>
            <person name="Devos D.P."/>
            <person name="Kaster A.-K."/>
            <person name="Ovreas L."/>
            <person name="Rohde M."/>
            <person name="Galperin M.Y."/>
            <person name="Jogler C."/>
        </authorList>
    </citation>
    <scope>NUCLEOTIDE SEQUENCE [LARGE SCALE GENOMIC DNA]</scope>
    <source>
        <strain evidence="6 7">Mal64</strain>
    </source>
</reference>
<dbReference type="InterPro" id="IPR001775">
    <property type="entry name" value="GspD/PilQ"/>
</dbReference>
<accession>A0A5C5ZUJ5</accession>
<dbReference type="GO" id="GO:0015627">
    <property type="term" value="C:type II protein secretion system complex"/>
    <property type="evidence" value="ECO:0007669"/>
    <property type="project" value="TreeGrafter"/>
</dbReference>
<evidence type="ECO:0000256" key="1">
    <source>
        <dbReference type="RuleBase" id="RU004003"/>
    </source>
</evidence>
<feature type="compositionally biased region" description="Low complexity" evidence="2">
    <location>
        <begin position="558"/>
        <end position="567"/>
    </location>
</feature>
<dbReference type="InterPro" id="IPR032789">
    <property type="entry name" value="T2SS-T3SS_pil_N"/>
</dbReference>
<dbReference type="OrthoDB" id="9779724at2"/>
<dbReference type="InterPro" id="IPR050810">
    <property type="entry name" value="Bact_Secretion_Sys_Channel"/>
</dbReference>
<gene>
    <name evidence="6" type="primary">outD</name>
    <name evidence="6" type="ORF">Mal64_10620</name>
</gene>
<evidence type="ECO:0000256" key="3">
    <source>
        <dbReference type="SAM" id="SignalP"/>
    </source>
</evidence>
<feature type="region of interest" description="Disordered" evidence="2">
    <location>
        <begin position="558"/>
        <end position="632"/>
    </location>
</feature>
<protein>
    <submittedName>
        <fullName evidence="6">Type II secretion system protein D</fullName>
    </submittedName>
</protein>
<feature type="signal peptide" evidence="3">
    <location>
        <begin position="1"/>
        <end position="31"/>
    </location>
</feature>
<dbReference type="Proteomes" id="UP000315440">
    <property type="component" value="Unassembled WGS sequence"/>
</dbReference>
<name>A0A5C5ZUJ5_9BACT</name>
<organism evidence="6 7">
    <name type="scientific">Pseudobythopirellula maris</name>
    <dbReference type="NCBI Taxonomy" id="2527991"/>
    <lineage>
        <taxon>Bacteria</taxon>
        <taxon>Pseudomonadati</taxon>
        <taxon>Planctomycetota</taxon>
        <taxon>Planctomycetia</taxon>
        <taxon>Pirellulales</taxon>
        <taxon>Lacipirellulaceae</taxon>
        <taxon>Pseudobythopirellula</taxon>
    </lineage>
</organism>
<keyword evidence="7" id="KW-1185">Reference proteome</keyword>
<evidence type="ECO:0000259" key="5">
    <source>
        <dbReference type="Pfam" id="PF13629"/>
    </source>
</evidence>
<evidence type="ECO:0000313" key="6">
    <source>
        <dbReference type="EMBL" id="TWT90667.1"/>
    </source>
</evidence>
<dbReference type="AlphaFoldDB" id="A0A5C5ZUJ5"/>
<feature type="domain" description="Type II/III secretion system secretin-like" evidence="4">
    <location>
        <begin position="261"/>
        <end position="421"/>
    </location>
</feature>
<sequence length="632" mass="67077" precursor="true">MYDRTHRRPTLRTLVLLALGALLVLPGDLQAAPATITNPGTLIRKIASSNEQLEITTNSSRILTLGKKIPRVQVNNPELLSVTPLSATQVQISAKKAGVTQVNLWDEDDQIYTVDVFIYGDVRELENALKTQFPNSSIRVYRYSNSLVLTGFIDRPDYVDPIRELAEDYAPKVINNISVGGVQQILLKVKVYEVSRTHLRQLGVDWAQVSSSGAYAVNGVSGVVTSVTSTGGATTITDAANATFEFGVTNGNNQLFGYLNALNQKNLVKVLAEPNIVAISGRPAQFNEGGELPIIVPQSLGNVSIEYKPYGTQIDFLPIVLGNGKVRLEVRPRISEVDESRSITLNGTEVPALTVRQVDTAVEMRAGQTLAIAGLIQQRSNALHRGLPFFSDIPILGVPFRRVSEESNEIELLILVTPEFVDALEPHEVPPCGPGMGTMSPSDEQLYLNGNIEAPNYCNQCGPNGCYDNCCNNRMGGGMGNCGADGCGVGGPPNGNYPVMGYPNGAHPNGAYQSGTPQMAPGYESHGPVEVINPYKEAPVESSLMPGEAIQTPAAAINGPNAANQQPVTPLASEAESSAGDAPQGPSLGVVAPGAAYSTARRPQFSRPAANAYGDVDGSGSGLIGPVGYDDN</sequence>
<dbReference type="PANTHER" id="PTHR30332:SF17">
    <property type="entry name" value="TYPE IV PILIATION SYSTEM PROTEIN DR_0774-RELATED"/>
    <property type="match status" value="1"/>
</dbReference>
<dbReference type="InterPro" id="IPR004846">
    <property type="entry name" value="T2SS/T3SS_dom"/>
</dbReference>
<comment type="similarity">
    <text evidence="1">Belongs to the bacterial secretin family.</text>
</comment>